<dbReference type="EMBL" id="CP060783">
    <property type="protein sequence ID" value="QNP50254.1"/>
    <property type="molecule type" value="Genomic_DNA"/>
</dbReference>
<evidence type="ECO:0000313" key="3">
    <source>
        <dbReference type="EMBL" id="QNP50254.1"/>
    </source>
</evidence>
<dbReference type="Pfam" id="PF13411">
    <property type="entry name" value="MerR_1"/>
    <property type="match status" value="1"/>
</dbReference>
<dbReference type="PRINTS" id="PR00040">
    <property type="entry name" value="HTHMERR"/>
</dbReference>
<name>A0A7H0GPN8_9BURK</name>
<dbReference type="PROSITE" id="PS00552">
    <property type="entry name" value="HTH_MERR_1"/>
    <property type="match status" value="1"/>
</dbReference>
<dbReference type="InterPro" id="IPR009061">
    <property type="entry name" value="DNA-bd_dom_put_sf"/>
</dbReference>
<dbReference type="SUPFAM" id="SSF46955">
    <property type="entry name" value="Putative DNA-binding domain"/>
    <property type="match status" value="1"/>
</dbReference>
<keyword evidence="1" id="KW-0238">DNA-binding</keyword>
<protein>
    <submittedName>
        <fullName evidence="3">Helix-turn-helix domain-containing protein</fullName>
    </submittedName>
</protein>
<gene>
    <name evidence="3" type="ORF">H9K75_10940</name>
</gene>
<dbReference type="PROSITE" id="PS50937">
    <property type="entry name" value="HTH_MERR_2"/>
    <property type="match status" value="1"/>
</dbReference>
<dbReference type="GO" id="GO:0003677">
    <property type="term" value="F:DNA binding"/>
    <property type="evidence" value="ECO:0007669"/>
    <property type="project" value="UniProtKB-KW"/>
</dbReference>
<dbReference type="InterPro" id="IPR000551">
    <property type="entry name" value="MerR-type_HTH_dom"/>
</dbReference>
<dbReference type="RefSeq" id="WP_187725761.1">
    <property type="nucleotide sequence ID" value="NZ_CP060783.1"/>
</dbReference>
<feature type="domain" description="HTH merR-type" evidence="2">
    <location>
        <begin position="1"/>
        <end position="68"/>
    </location>
</feature>
<dbReference type="AlphaFoldDB" id="A0A7H0GPN8"/>
<dbReference type="Gene3D" id="1.10.1660.10">
    <property type="match status" value="1"/>
</dbReference>
<dbReference type="KEGG" id="daer:H9K75_10940"/>
<accession>A0A7H0GPN8</accession>
<proteinExistence type="predicted"/>
<dbReference type="Proteomes" id="UP000516028">
    <property type="component" value="Chromosome"/>
</dbReference>
<dbReference type="InterPro" id="IPR047057">
    <property type="entry name" value="MerR_fam"/>
</dbReference>
<sequence>MDISEVAKRSGLAASTLRFYEEKGLIRSMGRQARRRIFSPEVLDQLAIIALGRAAGFSLKEIGLMLGANGEPHIDRQMLLTKAAEINRIIKQMTAVREGLRHAANCPEKSHLVCKNFQRLMRAAGSGEIRPLVLAASKHGSEAG</sequence>
<evidence type="ECO:0000313" key="4">
    <source>
        <dbReference type="Proteomes" id="UP000516028"/>
    </source>
</evidence>
<evidence type="ECO:0000259" key="2">
    <source>
        <dbReference type="PROSITE" id="PS50937"/>
    </source>
</evidence>
<dbReference type="CDD" id="cd04781">
    <property type="entry name" value="HTH_MerR-like_sg6"/>
    <property type="match status" value="1"/>
</dbReference>
<keyword evidence="4" id="KW-1185">Reference proteome</keyword>
<organism evidence="3 4">
    <name type="scientific">Diaphorobacter aerolatus</name>
    <dbReference type="NCBI Taxonomy" id="1288495"/>
    <lineage>
        <taxon>Bacteria</taxon>
        <taxon>Pseudomonadati</taxon>
        <taxon>Pseudomonadota</taxon>
        <taxon>Betaproteobacteria</taxon>
        <taxon>Burkholderiales</taxon>
        <taxon>Comamonadaceae</taxon>
        <taxon>Diaphorobacter</taxon>
    </lineage>
</organism>
<dbReference type="GO" id="GO:0003700">
    <property type="term" value="F:DNA-binding transcription factor activity"/>
    <property type="evidence" value="ECO:0007669"/>
    <property type="project" value="InterPro"/>
</dbReference>
<reference evidence="3 4" key="1">
    <citation type="submission" date="2020-08" db="EMBL/GenBank/DDBJ databases">
        <title>Genome sequence of Diaphorobacter aerolatus KACC 16536T.</title>
        <authorList>
            <person name="Hyun D.-W."/>
            <person name="Bae J.-W."/>
        </authorList>
    </citation>
    <scope>NUCLEOTIDE SEQUENCE [LARGE SCALE GENOMIC DNA]</scope>
    <source>
        <strain evidence="3 4">KACC 16536</strain>
    </source>
</reference>
<dbReference type="PANTHER" id="PTHR30204">
    <property type="entry name" value="REDOX-CYCLING DRUG-SENSING TRANSCRIPTIONAL ACTIVATOR SOXR"/>
    <property type="match status" value="1"/>
</dbReference>
<dbReference type="SMART" id="SM00422">
    <property type="entry name" value="HTH_MERR"/>
    <property type="match status" value="1"/>
</dbReference>
<evidence type="ECO:0000256" key="1">
    <source>
        <dbReference type="ARBA" id="ARBA00023125"/>
    </source>
</evidence>
<dbReference type="PANTHER" id="PTHR30204:SF97">
    <property type="entry name" value="MERR FAMILY REGULATORY PROTEIN"/>
    <property type="match status" value="1"/>
</dbReference>